<dbReference type="Proteomes" id="UP001157974">
    <property type="component" value="Unassembled WGS sequence"/>
</dbReference>
<sequence length="917" mass="101842">MGRKANETSLLNHLDDSSKKYDNLRKIQADVVGAFKLNKEQDEHARGEEFQEEQDRQREIRLQLWNARILLWWNDMADTLVTSLWTWPILSLCVNFLIGAAVARAGDGTDSGILFFFNSDSTEAGQFFRFICSMVMGLTGTVFSLSIVAFQVAGVTYSPRMLSDLMRKKATKVVLAIFLGTFSYSYAGLLALRNTDETQYSPTIAVNVCLIYVVATIVALVYYLDAVVRFLSVSNLLDDVSASTCRVAERLTKEIPLETTKDGMEEEFLDKRSKPREDIDLEDVLPTVPAEYAQTIYAFKSGYLLKLAEKPISYVASAHDVVIRFRAKIGEYVTGDTLLAWVWKYGAGSNRSEILVVDARMRIGPEELDAIQKQVNWCISIASRRSIENDIGFGIKQLTDVGVKGMSPGNLDPSTSCEAVDRLERVFASFCKNRFSHMILTEDLIGKYAARKRSRDDTSLSSDDGSQNGGVGFPPRTLVCLPRRTFADHLGAAINPMRWYGRTSVVVCRRLLYLLGALGAMCAPYGEQMATRLDTIENFIEDILNSFAESIPGGTHSVEFEAVEFAALHAFYLIHSGKSRGTVKRFSRSEPTPSEENGSFDMDGVGGFVPTPGERRHESRDNAAEDSLHNFSRSSWPRKMESEDDELKDIGESDCKVSEESDEARGERCDSASNHTPAERKSAEVTPISTRLPSRSRSPDPKAIMDDDTSHIKSSASFVETRSVGLLSEGTRLRSRSLFSSEKRLSLGDLPDETVDDFSMLSKAKTFLRLGGDPEDAIRYLNEDRYSDEFLKASIERRSVSAVVFEDVFVQGKKKQGTKTREAEERRALPRKGPLPASGSKTLGAGGRGISGASIFAREPQSVVEHSANSSIDEGSTTQETKPPLPKKDKKASDGKNPERKITKHDLLSRYFAGQKH</sequence>
<keyword evidence="2" id="KW-0812">Transmembrane</keyword>
<feature type="transmembrane region" description="Helical" evidence="2">
    <location>
        <begin position="173"/>
        <end position="192"/>
    </location>
</feature>
<feature type="region of interest" description="Disordered" evidence="1">
    <location>
        <begin position="583"/>
        <end position="711"/>
    </location>
</feature>
<evidence type="ECO:0000256" key="2">
    <source>
        <dbReference type="SAM" id="Phobius"/>
    </source>
</evidence>
<evidence type="ECO:0000313" key="4">
    <source>
        <dbReference type="Proteomes" id="UP001157974"/>
    </source>
</evidence>
<keyword evidence="4" id="KW-1185">Reference proteome</keyword>
<name>A0AAV8V2R3_9RHOD</name>
<feature type="compositionally biased region" description="Basic and acidic residues" evidence="1">
    <location>
        <begin position="697"/>
        <end position="711"/>
    </location>
</feature>
<feature type="region of interest" description="Disordered" evidence="1">
    <location>
        <begin position="813"/>
        <end position="917"/>
    </location>
</feature>
<evidence type="ECO:0008006" key="5">
    <source>
        <dbReference type="Google" id="ProtNLM"/>
    </source>
</evidence>
<dbReference type="EMBL" id="JAMWBK010000002">
    <property type="protein sequence ID" value="KAJ8907672.1"/>
    <property type="molecule type" value="Genomic_DNA"/>
</dbReference>
<feature type="compositionally biased region" description="Basic and acidic residues" evidence="1">
    <location>
        <begin position="891"/>
        <end position="908"/>
    </location>
</feature>
<protein>
    <recommendedName>
        <fullName evidence="5">DUF2254 domain-containing protein</fullName>
    </recommendedName>
</protein>
<feature type="compositionally biased region" description="Basic and acidic residues" evidence="1">
    <location>
        <begin position="613"/>
        <end position="628"/>
    </location>
</feature>
<feature type="compositionally biased region" description="Basic and acidic residues" evidence="1">
    <location>
        <begin position="648"/>
        <end position="670"/>
    </location>
</feature>
<gene>
    <name evidence="3" type="ORF">NDN08_007779</name>
</gene>
<feature type="compositionally biased region" description="Basic and acidic residues" evidence="1">
    <location>
        <begin position="819"/>
        <end position="828"/>
    </location>
</feature>
<evidence type="ECO:0000256" key="1">
    <source>
        <dbReference type="SAM" id="MobiDB-lite"/>
    </source>
</evidence>
<dbReference type="Pfam" id="PF10011">
    <property type="entry name" value="DUF2254"/>
    <property type="match status" value="1"/>
</dbReference>
<feature type="compositionally biased region" description="Polar residues" evidence="1">
    <location>
        <begin position="867"/>
        <end position="881"/>
    </location>
</feature>
<accession>A0AAV8V2R3</accession>
<feature type="compositionally biased region" description="Polar residues" evidence="1">
    <location>
        <begin position="687"/>
        <end position="696"/>
    </location>
</feature>
<comment type="caution">
    <text evidence="3">The sequence shown here is derived from an EMBL/GenBank/DDBJ whole genome shotgun (WGS) entry which is preliminary data.</text>
</comment>
<keyword evidence="2" id="KW-0472">Membrane</keyword>
<feature type="transmembrane region" description="Helical" evidence="2">
    <location>
        <begin position="204"/>
        <end position="224"/>
    </location>
</feature>
<dbReference type="AlphaFoldDB" id="A0AAV8V2R3"/>
<proteinExistence type="predicted"/>
<dbReference type="InterPro" id="IPR018723">
    <property type="entry name" value="DUF2254_membrane"/>
</dbReference>
<keyword evidence="2" id="KW-1133">Transmembrane helix</keyword>
<organism evidence="3 4">
    <name type="scientific">Rhodosorus marinus</name>
    <dbReference type="NCBI Taxonomy" id="101924"/>
    <lineage>
        <taxon>Eukaryota</taxon>
        <taxon>Rhodophyta</taxon>
        <taxon>Stylonematophyceae</taxon>
        <taxon>Stylonematales</taxon>
        <taxon>Stylonemataceae</taxon>
        <taxon>Rhodosorus</taxon>
    </lineage>
</organism>
<feature type="transmembrane region" description="Helical" evidence="2">
    <location>
        <begin position="127"/>
        <end position="153"/>
    </location>
</feature>
<reference evidence="3 4" key="1">
    <citation type="journal article" date="2023" name="Nat. Commun.">
        <title>Origin of minicircular mitochondrial genomes in red algae.</title>
        <authorList>
            <person name="Lee Y."/>
            <person name="Cho C.H."/>
            <person name="Lee Y.M."/>
            <person name="Park S.I."/>
            <person name="Yang J.H."/>
            <person name="West J.A."/>
            <person name="Bhattacharya D."/>
            <person name="Yoon H.S."/>
        </authorList>
    </citation>
    <scope>NUCLEOTIDE SEQUENCE [LARGE SCALE GENOMIC DNA]</scope>
    <source>
        <strain evidence="3 4">CCMP1338</strain>
        <tissue evidence="3">Whole cell</tissue>
    </source>
</reference>
<evidence type="ECO:0000313" key="3">
    <source>
        <dbReference type="EMBL" id="KAJ8907672.1"/>
    </source>
</evidence>